<proteinExistence type="predicted"/>
<dbReference type="EMBL" id="CP136898">
    <property type="protein sequence ID" value="WOL20482.1"/>
    <property type="molecule type" value="Genomic_DNA"/>
</dbReference>
<name>A0AAQ3L6Y7_9LILI</name>
<sequence length="282" mass="31444">MAELQEARKIYSKNLKAVVEDKRSKKKDRRTEDRSRHEQSNGGGPRSPPRSSAHFEWHTPFNTKKETIIRDIYHLKLAKYPANAGKQKLLPNAGMSNSQEVCIPLHLWAYYRGREVRVGVATLNGEAEHPQSPKGSTTKLMSPEGSLTTSPVDLRESLHDSVVISVIVGNFIVKKVLVNQGSSIDILFYSTFEKMQLTEASLTPCKGDLVGFSGEMIDVRKAIWLRTTFNSQPKEKTIDVQYLIIMILGQPSLNTLGAVVSSPHSTINFFVSEIEVGVLHAD</sequence>
<evidence type="ECO:0000256" key="1">
    <source>
        <dbReference type="SAM" id="MobiDB-lite"/>
    </source>
</evidence>
<dbReference type="AlphaFoldDB" id="A0AAQ3L6Y7"/>
<accession>A0AAQ3L6Y7</accession>
<feature type="region of interest" description="Disordered" evidence="1">
    <location>
        <begin position="15"/>
        <end position="59"/>
    </location>
</feature>
<evidence type="ECO:0000313" key="2">
    <source>
        <dbReference type="EMBL" id="WOL20482.1"/>
    </source>
</evidence>
<feature type="compositionally biased region" description="Polar residues" evidence="1">
    <location>
        <begin position="133"/>
        <end position="146"/>
    </location>
</feature>
<gene>
    <name evidence="2" type="ORF">Cni_G29287</name>
</gene>
<keyword evidence="3" id="KW-1185">Reference proteome</keyword>
<feature type="compositionally biased region" description="Basic and acidic residues" evidence="1">
    <location>
        <begin position="18"/>
        <end position="39"/>
    </location>
</feature>
<dbReference type="PANTHER" id="PTHR33240:SF15">
    <property type="entry name" value="GAG-PRO-LIKE PROTEIN"/>
    <property type="match status" value="1"/>
</dbReference>
<reference evidence="2 3" key="1">
    <citation type="submission" date="2023-10" db="EMBL/GenBank/DDBJ databases">
        <title>Chromosome-scale genome assembly provides insights into flower coloration mechanisms of Canna indica.</title>
        <authorList>
            <person name="Li C."/>
        </authorList>
    </citation>
    <scope>NUCLEOTIDE SEQUENCE [LARGE SCALE GENOMIC DNA]</scope>
    <source>
        <tissue evidence="2">Flower</tissue>
    </source>
</reference>
<protein>
    <submittedName>
        <fullName evidence="2">Uncharacterized protein</fullName>
    </submittedName>
</protein>
<dbReference type="PANTHER" id="PTHR33240">
    <property type="entry name" value="OS08G0508500 PROTEIN"/>
    <property type="match status" value="1"/>
</dbReference>
<feature type="region of interest" description="Disordered" evidence="1">
    <location>
        <begin position="126"/>
        <end position="146"/>
    </location>
</feature>
<evidence type="ECO:0000313" key="3">
    <source>
        <dbReference type="Proteomes" id="UP001327560"/>
    </source>
</evidence>
<dbReference type="Proteomes" id="UP001327560">
    <property type="component" value="Chromosome 9"/>
</dbReference>
<organism evidence="2 3">
    <name type="scientific">Canna indica</name>
    <name type="common">Indian-shot</name>
    <dbReference type="NCBI Taxonomy" id="4628"/>
    <lineage>
        <taxon>Eukaryota</taxon>
        <taxon>Viridiplantae</taxon>
        <taxon>Streptophyta</taxon>
        <taxon>Embryophyta</taxon>
        <taxon>Tracheophyta</taxon>
        <taxon>Spermatophyta</taxon>
        <taxon>Magnoliopsida</taxon>
        <taxon>Liliopsida</taxon>
        <taxon>Zingiberales</taxon>
        <taxon>Cannaceae</taxon>
        <taxon>Canna</taxon>
    </lineage>
</organism>